<proteinExistence type="predicted"/>
<dbReference type="SUPFAM" id="SSF56672">
    <property type="entry name" value="DNA/RNA polymerases"/>
    <property type="match status" value="1"/>
</dbReference>
<feature type="domain" description="Reverse transcriptase" evidence="2">
    <location>
        <begin position="669"/>
        <end position="734"/>
    </location>
</feature>
<dbReference type="Gene3D" id="3.30.70.270">
    <property type="match status" value="1"/>
</dbReference>
<dbReference type="PANTHER" id="PTHR24559:SF444">
    <property type="entry name" value="REVERSE TRANSCRIPTASE DOMAIN-CONTAINING PROTEIN"/>
    <property type="match status" value="1"/>
</dbReference>
<feature type="region of interest" description="Disordered" evidence="1">
    <location>
        <begin position="25"/>
        <end position="144"/>
    </location>
</feature>
<dbReference type="InterPro" id="IPR043502">
    <property type="entry name" value="DNA/RNA_pol_sf"/>
</dbReference>
<feature type="compositionally biased region" description="Basic and acidic residues" evidence="1">
    <location>
        <begin position="77"/>
        <end position="95"/>
    </location>
</feature>
<dbReference type="AlphaFoldDB" id="A0A438F4D0"/>
<dbReference type="InterPro" id="IPR043128">
    <property type="entry name" value="Rev_trsase/Diguanyl_cyclase"/>
</dbReference>
<name>A0A438F4D0_VITVI</name>
<dbReference type="InterPro" id="IPR053134">
    <property type="entry name" value="RNA-dir_DNA_polymerase"/>
</dbReference>
<dbReference type="Gene3D" id="2.40.70.10">
    <property type="entry name" value="Acid Proteases"/>
    <property type="match status" value="1"/>
</dbReference>
<dbReference type="InterPro" id="IPR021109">
    <property type="entry name" value="Peptidase_aspartic_dom_sf"/>
</dbReference>
<dbReference type="EMBL" id="QGNW01001124">
    <property type="protein sequence ID" value="RVW54877.1"/>
    <property type="molecule type" value="Genomic_DNA"/>
</dbReference>
<feature type="region of interest" description="Disordered" evidence="1">
    <location>
        <begin position="318"/>
        <end position="358"/>
    </location>
</feature>
<organism evidence="3 4">
    <name type="scientific">Vitis vinifera</name>
    <name type="common">Grape</name>
    <dbReference type="NCBI Taxonomy" id="29760"/>
    <lineage>
        <taxon>Eukaryota</taxon>
        <taxon>Viridiplantae</taxon>
        <taxon>Streptophyta</taxon>
        <taxon>Embryophyta</taxon>
        <taxon>Tracheophyta</taxon>
        <taxon>Spermatophyta</taxon>
        <taxon>Magnoliopsida</taxon>
        <taxon>eudicotyledons</taxon>
        <taxon>Gunneridae</taxon>
        <taxon>Pentapetalae</taxon>
        <taxon>rosids</taxon>
        <taxon>Vitales</taxon>
        <taxon>Vitaceae</taxon>
        <taxon>Viteae</taxon>
        <taxon>Vitis</taxon>
    </lineage>
</organism>
<dbReference type="Gene3D" id="3.10.10.10">
    <property type="entry name" value="HIV Type 1 Reverse Transcriptase, subunit A, domain 1"/>
    <property type="match status" value="1"/>
</dbReference>
<protein>
    <submittedName>
        <fullName evidence="3">Transposon Ty3-G Gag-Pol polyprotein</fullName>
    </submittedName>
</protein>
<accession>A0A438F4D0</accession>
<reference evidence="3 4" key="1">
    <citation type="journal article" date="2018" name="PLoS Genet.">
        <title>Population sequencing reveals clonal diversity and ancestral inbreeding in the grapevine cultivar Chardonnay.</title>
        <authorList>
            <person name="Roach M.J."/>
            <person name="Johnson D.L."/>
            <person name="Bohlmann J."/>
            <person name="van Vuuren H.J."/>
            <person name="Jones S.J."/>
            <person name="Pretorius I.S."/>
            <person name="Schmidt S.A."/>
            <person name="Borneman A.R."/>
        </authorList>
    </citation>
    <scope>NUCLEOTIDE SEQUENCE [LARGE SCALE GENOMIC DNA]</scope>
    <source>
        <strain evidence="4">cv. Chardonnay</strain>
        <tissue evidence="3">Leaf</tissue>
    </source>
</reference>
<dbReference type="PANTHER" id="PTHR24559">
    <property type="entry name" value="TRANSPOSON TY3-I GAG-POL POLYPROTEIN"/>
    <property type="match status" value="1"/>
</dbReference>
<dbReference type="InterPro" id="IPR000477">
    <property type="entry name" value="RT_dom"/>
</dbReference>
<evidence type="ECO:0000256" key="1">
    <source>
        <dbReference type="SAM" id="MobiDB-lite"/>
    </source>
</evidence>
<evidence type="ECO:0000313" key="4">
    <source>
        <dbReference type="Proteomes" id="UP000288805"/>
    </source>
</evidence>
<dbReference type="Pfam" id="PF00078">
    <property type="entry name" value="RVT_1"/>
    <property type="match status" value="1"/>
</dbReference>
<evidence type="ECO:0000313" key="3">
    <source>
        <dbReference type="EMBL" id="RVW54877.1"/>
    </source>
</evidence>
<evidence type="ECO:0000259" key="2">
    <source>
        <dbReference type="Pfam" id="PF00078"/>
    </source>
</evidence>
<dbReference type="CDD" id="cd01647">
    <property type="entry name" value="RT_LTR"/>
    <property type="match status" value="1"/>
</dbReference>
<dbReference type="Proteomes" id="UP000288805">
    <property type="component" value="Unassembled WGS sequence"/>
</dbReference>
<feature type="region of interest" description="Disordered" evidence="1">
    <location>
        <begin position="427"/>
        <end position="450"/>
    </location>
</feature>
<comment type="caution">
    <text evidence="3">The sequence shown here is derived from an EMBL/GenBank/DDBJ whole genome shotgun (WGS) entry which is preliminary data.</text>
</comment>
<gene>
    <name evidence="3" type="primary">TY3B-G_58</name>
    <name evidence="3" type="ORF">CK203_071669</name>
</gene>
<sequence length="736" mass="83074">MASAIEKRQLASEKQLRALLQETERLREENAVLRIQASTSGPPRRQRSRGQVANSRPEPESIYPGSTGAVPGAYNARPHEPRTPMPRAPREESSDSTHFSAKRQRDRKSQLSSSMRARLGPQEPGRSRPPVATTRAPRPDPMIAPMVQNVPPHRDPMVTPAMRNVHSHLAERPAGRNLPNEPPIGSISKRLDDMLSTPFCSHITHYEPPRDSSIRGTVLVLCSTQAEYQHPPEHKNERQRILEGICETIWPSRTPNRGLQHGCCPTDLQEKHCPGTPFFESLAKKPPTTMDDLFRRANKYSMLEDDVRAATQQVLVAGRASRDNADRHAKPPDRPKPVDRRQDGPSRPDRPPITPLSVSYEKLLPMIQGLSDFRWPRPLETDPSIRDRSKKCAFHKDHGHTTETCRSLQYLVERLIKAGHLKQYLRSDTGGRDASQHHNSGAPRAPVAPKAVINYINGGPSDEEYDSRRKRQKLLRRIPPGRYSHIATPSSSLEIGDFDVRRILVDPGSSADLYKHQSLAIWDIVSRVSKTPDESYPDSTDHQPSLGDIILPVEAGPVTLNVQFSVVQELSPFNVILGRTWLHYMKAIPSTYHQMVSFLTNEGQTDLEFIPLSSHKLNVFPAARPIRQKIRRFHPDRQRVIQDEINKLLEAGFIREVSYPDWLANVVVVPKKEGKWRVCVDYTNLNNACPKDSFPLPRIDQIVDSTSGQGMLSFLDAFSGYHQIPMSPDDEEKQHS</sequence>
<feature type="compositionally biased region" description="Basic and acidic residues" evidence="1">
    <location>
        <begin position="320"/>
        <end position="350"/>
    </location>
</feature>